<proteinExistence type="predicted"/>
<feature type="repeat" description="RCC1" evidence="2">
    <location>
        <begin position="474"/>
        <end position="521"/>
    </location>
</feature>
<dbReference type="PROSITE" id="PS51061">
    <property type="entry name" value="R3H"/>
    <property type="match status" value="1"/>
</dbReference>
<reference evidence="4" key="1">
    <citation type="submission" date="2021-09" db="EMBL/GenBank/DDBJ databases">
        <authorList>
            <consortium name="AG Swart"/>
            <person name="Singh M."/>
            <person name="Singh A."/>
            <person name="Seah K."/>
            <person name="Emmerich C."/>
        </authorList>
    </citation>
    <scope>NUCLEOTIDE SEQUENCE</scope>
    <source>
        <strain evidence="4">ATCC30299</strain>
    </source>
</reference>
<keyword evidence="5" id="KW-1185">Reference proteome</keyword>
<dbReference type="InterPro" id="IPR000408">
    <property type="entry name" value="Reg_chr_condens"/>
</dbReference>
<dbReference type="SUPFAM" id="SSF82708">
    <property type="entry name" value="R3H domain"/>
    <property type="match status" value="1"/>
</dbReference>
<dbReference type="Gene3D" id="3.30.1370.50">
    <property type="entry name" value="R3H-like domain"/>
    <property type="match status" value="1"/>
</dbReference>
<dbReference type="Pfam" id="PF01424">
    <property type="entry name" value="R3H"/>
    <property type="match status" value="1"/>
</dbReference>
<dbReference type="CDD" id="cd02325">
    <property type="entry name" value="R3H"/>
    <property type="match status" value="1"/>
</dbReference>
<sequence length="570" mass="62852">MEEKTIIPNTLFASIKGNQNIKDAITQEIEKFLKNAKATTLLFPPDTAPNVRKFAHQIAEAHGLIHESRDSENGRELCISKKSIQQLPADPIISLVKTNKNSVTVNISWNSGGIYSVENLCIKTTGAAEKEIEASLSPDGSWTIPEEAKLLDYSDCHLKLQTSQETLNLTIRNLTETKQVTIEFSDLQFSTKYNLTVHTFNQNYKSEDFPFIFCTLPNAEGKLYTWGNNEDARQGIEQTKIFMTPIPHPAVESSFVEVATNYGSNLGINTEGSLYVWGAILNENRQEFISLPFILEPKISFYKIACGYRFFGAISLEGDIYTWGNGEYGELGLGSVRFSSVPLRIESFNDERTSHRFFTDISCSDYSYLACNDEGLLYEWGACFNPLSGVKAMLDKPHINKSVSSHKIAQVSCGVGYYGVVTQEKVLLMWGENLDNQVGFDDCRILAIPRPLDIENVVQVSCGISHTGCVTADGDVWLWGKGKLGQLGGNYEDSSVPRKLEEIKGKKVSVNGKCTIVLGVDGRLYSFGEGKNGCLGIGVGGKSAKPRKVKITNRAISVSLGIAHSIALVE</sequence>
<dbReference type="Proteomes" id="UP001162131">
    <property type="component" value="Unassembled WGS sequence"/>
</dbReference>
<dbReference type="PRINTS" id="PR00633">
    <property type="entry name" value="RCCNDNSATION"/>
</dbReference>
<dbReference type="Pfam" id="PF25390">
    <property type="entry name" value="WD40_RLD"/>
    <property type="match status" value="1"/>
</dbReference>
<feature type="repeat" description="RCC1" evidence="2">
    <location>
        <begin position="318"/>
        <end position="374"/>
    </location>
</feature>
<dbReference type="GO" id="GO:0003676">
    <property type="term" value="F:nucleic acid binding"/>
    <property type="evidence" value="ECO:0007669"/>
    <property type="project" value="UniProtKB-UniRule"/>
</dbReference>
<keyword evidence="1" id="KW-0677">Repeat</keyword>
<protein>
    <recommendedName>
        <fullName evidence="3">R3H domain-containing protein</fullName>
    </recommendedName>
</protein>
<gene>
    <name evidence="4" type="ORF">BSTOLATCC_MIC15849</name>
</gene>
<evidence type="ECO:0000256" key="1">
    <source>
        <dbReference type="ARBA" id="ARBA00022737"/>
    </source>
</evidence>
<evidence type="ECO:0000259" key="3">
    <source>
        <dbReference type="PROSITE" id="PS51061"/>
    </source>
</evidence>
<feature type="repeat" description="RCC1" evidence="2">
    <location>
        <begin position="522"/>
        <end position="570"/>
    </location>
</feature>
<dbReference type="Gene3D" id="2.130.10.30">
    <property type="entry name" value="Regulator of chromosome condensation 1/beta-lactamase-inhibitor protein II"/>
    <property type="match status" value="2"/>
</dbReference>
<dbReference type="InterPro" id="IPR036867">
    <property type="entry name" value="R3H_dom_sf"/>
</dbReference>
<dbReference type="PANTHER" id="PTHR22870">
    <property type="entry name" value="REGULATOR OF CHROMOSOME CONDENSATION"/>
    <property type="match status" value="1"/>
</dbReference>
<dbReference type="EMBL" id="CAJZBQ010000015">
    <property type="protein sequence ID" value="CAG9316419.1"/>
    <property type="molecule type" value="Genomic_DNA"/>
</dbReference>
<dbReference type="AlphaFoldDB" id="A0AAU9J6V0"/>
<dbReference type="InterPro" id="IPR058923">
    <property type="entry name" value="RCC1-like_dom"/>
</dbReference>
<evidence type="ECO:0000313" key="5">
    <source>
        <dbReference type="Proteomes" id="UP001162131"/>
    </source>
</evidence>
<dbReference type="InterPro" id="IPR051210">
    <property type="entry name" value="Ub_ligase/GEF_domain"/>
</dbReference>
<feature type="repeat" description="RCC1" evidence="2">
    <location>
        <begin position="221"/>
        <end position="271"/>
    </location>
</feature>
<evidence type="ECO:0000256" key="2">
    <source>
        <dbReference type="PROSITE-ProRule" id="PRU00235"/>
    </source>
</evidence>
<comment type="caution">
    <text evidence="4">The sequence shown here is derived from an EMBL/GenBank/DDBJ whole genome shotgun (WGS) entry which is preliminary data.</text>
</comment>
<dbReference type="PROSITE" id="PS50012">
    <property type="entry name" value="RCC1_3"/>
    <property type="match status" value="5"/>
</dbReference>
<name>A0AAU9J6V0_9CILI</name>
<dbReference type="InterPro" id="IPR001374">
    <property type="entry name" value="R3H_dom"/>
</dbReference>
<feature type="domain" description="R3H" evidence="3">
    <location>
        <begin position="19"/>
        <end position="83"/>
    </location>
</feature>
<accession>A0AAU9J6V0</accession>
<dbReference type="SMART" id="SM00393">
    <property type="entry name" value="R3H"/>
    <property type="match status" value="1"/>
</dbReference>
<dbReference type="InterPro" id="IPR009091">
    <property type="entry name" value="RCC1/BLIP-II"/>
</dbReference>
<dbReference type="PANTHER" id="PTHR22870:SF155">
    <property type="entry name" value="E3 UBIQUITIN-PROTEIN LIGASE HERC1-RELATED"/>
    <property type="match status" value="1"/>
</dbReference>
<feature type="repeat" description="RCC1" evidence="2">
    <location>
        <begin position="425"/>
        <end position="473"/>
    </location>
</feature>
<evidence type="ECO:0000313" key="4">
    <source>
        <dbReference type="EMBL" id="CAG9316419.1"/>
    </source>
</evidence>
<dbReference type="SUPFAM" id="SSF50985">
    <property type="entry name" value="RCC1/BLIP-II"/>
    <property type="match status" value="1"/>
</dbReference>
<organism evidence="4 5">
    <name type="scientific">Blepharisma stoltei</name>
    <dbReference type="NCBI Taxonomy" id="1481888"/>
    <lineage>
        <taxon>Eukaryota</taxon>
        <taxon>Sar</taxon>
        <taxon>Alveolata</taxon>
        <taxon>Ciliophora</taxon>
        <taxon>Postciliodesmatophora</taxon>
        <taxon>Heterotrichea</taxon>
        <taxon>Heterotrichida</taxon>
        <taxon>Blepharismidae</taxon>
        <taxon>Blepharisma</taxon>
    </lineage>
</organism>